<protein>
    <recommendedName>
        <fullName evidence="3">Flagellar assembly protein FliH/Type III secretion system HrpE domain-containing protein</fullName>
    </recommendedName>
</protein>
<keyword evidence="2" id="KW-1185">Reference proteome</keyword>
<gene>
    <name evidence="1" type="ORF">Q2T52_02870</name>
</gene>
<dbReference type="RefSeq" id="WP_302075164.1">
    <property type="nucleotide sequence ID" value="NZ_JAUKWQ010000001.1"/>
</dbReference>
<name>A0ABT8SRH2_9HYPH</name>
<reference evidence="1" key="2">
    <citation type="submission" date="2023-07" db="EMBL/GenBank/DDBJ databases">
        <authorList>
            <person name="Sun H."/>
        </authorList>
    </citation>
    <scope>NUCLEOTIDE SEQUENCE</scope>
    <source>
        <strain evidence="1">05753</strain>
    </source>
</reference>
<dbReference type="EMBL" id="JAUKWQ010000001">
    <property type="protein sequence ID" value="MDO1581027.1"/>
    <property type="molecule type" value="Genomic_DNA"/>
</dbReference>
<sequence>MTSSIARYLKDFGEAQSALPPAVIESPVDDLSLDFPFEPEPEPVRVDLDAVRAAAFEEGHASALAEAEEKWKAEREKLVMSHTRELNSLRNIVEYDIAGRLKSLMERSVVAVAQAVSDEVASVLAPVLEEKILENALDEMSDALRQALFSGEAVVLTVHCSLPLFEKLVEKIGDGAGAIKHVEVEDIDVSVDIDDAVLVSRLSAWSASLKKVLG</sequence>
<dbReference type="Proteomes" id="UP001169006">
    <property type="component" value="Unassembled WGS sequence"/>
</dbReference>
<reference evidence="1" key="1">
    <citation type="journal article" date="2015" name="Int. J. Syst. Evol. Microbiol.">
        <title>Rhizobium oryzicola sp. nov., potential plant-growth-promoting endophytic bacteria isolated from rice roots.</title>
        <authorList>
            <person name="Zhang X.X."/>
            <person name="Gao J.S."/>
            <person name="Cao Y.H."/>
            <person name="Sheirdil R.A."/>
            <person name="Wang X.C."/>
            <person name="Zhang L."/>
        </authorList>
    </citation>
    <scope>NUCLEOTIDE SEQUENCE</scope>
    <source>
        <strain evidence="1">05753</strain>
    </source>
</reference>
<organism evidence="1 2">
    <name type="scientific">Rhizobium oryzicola</name>
    <dbReference type="NCBI Taxonomy" id="1232668"/>
    <lineage>
        <taxon>Bacteria</taxon>
        <taxon>Pseudomonadati</taxon>
        <taxon>Pseudomonadota</taxon>
        <taxon>Alphaproteobacteria</taxon>
        <taxon>Hyphomicrobiales</taxon>
        <taxon>Rhizobiaceae</taxon>
        <taxon>Rhizobium/Agrobacterium group</taxon>
        <taxon>Rhizobium</taxon>
    </lineage>
</organism>
<evidence type="ECO:0000313" key="1">
    <source>
        <dbReference type="EMBL" id="MDO1581027.1"/>
    </source>
</evidence>
<evidence type="ECO:0000313" key="2">
    <source>
        <dbReference type="Proteomes" id="UP001169006"/>
    </source>
</evidence>
<proteinExistence type="predicted"/>
<accession>A0ABT8SRH2</accession>
<comment type="caution">
    <text evidence="1">The sequence shown here is derived from an EMBL/GenBank/DDBJ whole genome shotgun (WGS) entry which is preliminary data.</text>
</comment>
<evidence type="ECO:0008006" key="3">
    <source>
        <dbReference type="Google" id="ProtNLM"/>
    </source>
</evidence>